<keyword evidence="3" id="KW-0808">Transferase</keyword>
<name>A0A0M2HCC6_9MICO</name>
<dbReference type="Pfam" id="PF00156">
    <property type="entry name" value="Pribosyltran"/>
    <property type="match status" value="1"/>
</dbReference>
<dbReference type="PANTHER" id="PTHR47505:SF1">
    <property type="entry name" value="DNA UTILIZATION PROTEIN YHGH"/>
    <property type="match status" value="1"/>
</dbReference>
<dbReference type="PANTHER" id="PTHR47505">
    <property type="entry name" value="DNA UTILIZATION PROTEIN YHGH"/>
    <property type="match status" value="1"/>
</dbReference>
<protein>
    <submittedName>
        <fullName evidence="3">Orotate phosphoribosyltransferase</fullName>
        <ecNumber evidence="3">2.4.2.10</ecNumber>
    </submittedName>
</protein>
<dbReference type="EC" id="2.4.2.10" evidence="3"/>
<dbReference type="EMBL" id="JYIZ01000043">
    <property type="protein sequence ID" value="KJL41763.1"/>
    <property type="molecule type" value="Genomic_DNA"/>
</dbReference>
<gene>
    <name evidence="3" type="primary">pyrE_1</name>
    <name evidence="3" type="ORF">RS81_01348</name>
</gene>
<accession>A0A0M2HCC6</accession>
<evidence type="ECO:0000313" key="4">
    <source>
        <dbReference type="Proteomes" id="UP000033956"/>
    </source>
</evidence>
<comment type="similarity">
    <text evidence="1">Belongs to the ComF/GntX family.</text>
</comment>
<feature type="domain" description="Phosphoribosyltransferase" evidence="2">
    <location>
        <begin position="121"/>
        <end position="216"/>
    </location>
</feature>
<reference evidence="3 4" key="1">
    <citation type="submission" date="2015-02" db="EMBL/GenBank/DDBJ databases">
        <title>Draft genome sequences of ten Microbacterium spp. with emphasis on heavy metal contaminated environments.</title>
        <authorList>
            <person name="Corretto E."/>
        </authorList>
    </citation>
    <scope>NUCLEOTIDE SEQUENCE [LARGE SCALE GENOMIC DNA]</scope>
    <source>
        <strain evidence="3 4">DSM 12510</strain>
    </source>
</reference>
<dbReference type="RefSeq" id="WP_045275291.1">
    <property type="nucleotide sequence ID" value="NZ_BAAAUP010000006.1"/>
</dbReference>
<sequence>MDDAASIVRETLFDALAYIVAVDCAGCGEPDTALCDACRAALDPAPVPVLLPGGAGTAWAGLTFDAEPARVLRAVKEDGRVGLARALAPALAAGVGRCLGWEAIEVLVVPVPTTRASFRRRGFRVPDLIARRAGLRVTRALVPVRQASDQRGLGRAERRDNVAGSLRARGVHGRRVVVVDDVVTTGATLAEACRALREAGAEIAGIAAVAATPRRRGGGAEHSDAFETHR</sequence>
<keyword evidence="4" id="KW-1185">Reference proteome</keyword>
<dbReference type="InterPro" id="IPR000836">
    <property type="entry name" value="PRTase_dom"/>
</dbReference>
<dbReference type="InterPro" id="IPR029057">
    <property type="entry name" value="PRTase-like"/>
</dbReference>
<evidence type="ECO:0000259" key="2">
    <source>
        <dbReference type="Pfam" id="PF00156"/>
    </source>
</evidence>
<dbReference type="OrthoDB" id="5242900at2"/>
<evidence type="ECO:0000313" key="3">
    <source>
        <dbReference type="EMBL" id="KJL41763.1"/>
    </source>
</evidence>
<dbReference type="PATRIC" id="fig|92835.4.peg.1366"/>
<dbReference type="Proteomes" id="UP000033956">
    <property type="component" value="Unassembled WGS sequence"/>
</dbReference>
<dbReference type="InterPro" id="IPR051910">
    <property type="entry name" value="ComF/GntX_DNA_util-trans"/>
</dbReference>
<comment type="caution">
    <text evidence="3">The sequence shown here is derived from an EMBL/GenBank/DDBJ whole genome shotgun (WGS) entry which is preliminary data.</text>
</comment>
<dbReference type="STRING" id="92835.RS81_01348"/>
<dbReference type="SUPFAM" id="SSF53271">
    <property type="entry name" value="PRTase-like"/>
    <property type="match status" value="1"/>
</dbReference>
<dbReference type="Gene3D" id="3.40.50.2020">
    <property type="match status" value="1"/>
</dbReference>
<dbReference type="AlphaFoldDB" id="A0A0M2HCC6"/>
<dbReference type="GO" id="GO:0004588">
    <property type="term" value="F:orotate phosphoribosyltransferase activity"/>
    <property type="evidence" value="ECO:0007669"/>
    <property type="project" value="UniProtKB-EC"/>
</dbReference>
<organism evidence="3 4">
    <name type="scientific">Microbacterium terrae</name>
    <dbReference type="NCBI Taxonomy" id="69369"/>
    <lineage>
        <taxon>Bacteria</taxon>
        <taxon>Bacillati</taxon>
        <taxon>Actinomycetota</taxon>
        <taxon>Actinomycetes</taxon>
        <taxon>Micrococcales</taxon>
        <taxon>Microbacteriaceae</taxon>
        <taxon>Microbacterium</taxon>
    </lineage>
</organism>
<proteinExistence type="inferred from homology"/>
<keyword evidence="3" id="KW-0328">Glycosyltransferase</keyword>
<evidence type="ECO:0000256" key="1">
    <source>
        <dbReference type="ARBA" id="ARBA00008007"/>
    </source>
</evidence>